<evidence type="ECO:0000313" key="3">
    <source>
        <dbReference type="Proteomes" id="UP000236454"/>
    </source>
</evidence>
<dbReference type="Proteomes" id="UP000236454">
    <property type="component" value="Unassembled WGS sequence"/>
</dbReference>
<keyword evidence="1" id="KW-0732">Signal</keyword>
<keyword evidence="3" id="KW-1185">Reference proteome</keyword>
<feature type="signal peptide" evidence="1">
    <location>
        <begin position="1"/>
        <end position="18"/>
    </location>
</feature>
<dbReference type="OrthoDB" id="862900at2"/>
<dbReference type="EMBL" id="FPAS01000001">
    <property type="protein sequence ID" value="SFT52388.1"/>
    <property type="molecule type" value="Genomic_DNA"/>
</dbReference>
<evidence type="ECO:0000313" key="2">
    <source>
        <dbReference type="EMBL" id="SFT52388.1"/>
    </source>
</evidence>
<dbReference type="AlphaFoldDB" id="A0A1I6YPW3"/>
<gene>
    <name evidence="2" type="ORF">SAMN05216474_1071</name>
</gene>
<protein>
    <recommendedName>
        <fullName evidence="4">Outer membrane porin, OprD family</fullName>
    </recommendedName>
</protein>
<feature type="chain" id="PRO_5014919178" description="Outer membrane porin, OprD family" evidence="1">
    <location>
        <begin position="19"/>
        <end position="441"/>
    </location>
</feature>
<organism evidence="2 3">
    <name type="scientific">Lishizhenia tianjinensis</name>
    <dbReference type="NCBI Taxonomy" id="477690"/>
    <lineage>
        <taxon>Bacteria</taxon>
        <taxon>Pseudomonadati</taxon>
        <taxon>Bacteroidota</taxon>
        <taxon>Flavobacteriia</taxon>
        <taxon>Flavobacteriales</taxon>
        <taxon>Crocinitomicaceae</taxon>
        <taxon>Lishizhenia</taxon>
    </lineage>
</organism>
<name>A0A1I6YPW3_9FLAO</name>
<accession>A0A1I6YPW3</accession>
<dbReference type="Gene3D" id="2.40.160.10">
    <property type="entry name" value="Porin"/>
    <property type="match status" value="1"/>
</dbReference>
<dbReference type="InterPro" id="IPR023614">
    <property type="entry name" value="Porin_dom_sf"/>
</dbReference>
<sequence length="441" mass="51192">MRGLVFTIVCLVGLGAWATEHDTVTVEHNMLEAFHHGHLKGQIRDYTMMTVNAGSGADFYTQAIGASLHYETAEFYGFSMGLKGMFIHRVFSNDISTARFERQLYDLENPSNYNELDRLEELYFNYHYKFMNLRFGKMEVKSPIVNKHDGRMKPKMFSGISSSFTVKKKHELSFYHISKATPRSTVEWFNLHEAIGIYNNGYDEHGHKLHYHGHLDTKFLTMAGYKGKLAKGTKIEFWDYYFDNLMNTAQLNVSQEIAEHYTAKFMYLNQFSTQTRANTYNEEYFKSGELTHVFSAQLAGEFNSFELDLMASYIPEGGQYIFPRELGVDPFYTSITRNWLEGLADASAVGLTLKKELCNWDMKMSYVHLESSNDFDNNRYMELSNDQVNIDITRHFHHALEGLDVRFLYVMKHTGGSIPDYANVVNRTNYHHLNLIMNFNF</sequence>
<evidence type="ECO:0008006" key="4">
    <source>
        <dbReference type="Google" id="ProtNLM"/>
    </source>
</evidence>
<dbReference type="RefSeq" id="WP_090247232.1">
    <property type="nucleotide sequence ID" value="NZ_FPAS01000001.1"/>
</dbReference>
<reference evidence="2 3" key="1">
    <citation type="submission" date="2016-10" db="EMBL/GenBank/DDBJ databases">
        <authorList>
            <person name="de Groot N.N."/>
        </authorList>
    </citation>
    <scope>NUCLEOTIDE SEQUENCE [LARGE SCALE GENOMIC DNA]</scope>
    <source>
        <strain evidence="2 3">CGMCC 1.7005</strain>
    </source>
</reference>
<dbReference type="STRING" id="477690.SAMN05216474_1071"/>
<evidence type="ECO:0000256" key="1">
    <source>
        <dbReference type="SAM" id="SignalP"/>
    </source>
</evidence>
<proteinExistence type="predicted"/>